<dbReference type="Pfam" id="PF22098">
    <property type="entry name" value="DUF6942"/>
    <property type="match status" value="1"/>
</dbReference>
<accession>A0ABS8C2H5</accession>
<dbReference type="RefSeq" id="WP_226750600.1">
    <property type="nucleotide sequence ID" value="NZ_JAEINI020000003.1"/>
</dbReference>
<name>A0ABS8C2H5_9ALTE</name>
<protein>
    <submittedName>
        <fullName evidence="1">Uncharacterized protein</fullName>
    </submittedName>
</protein>
<reference evidence="1 2" key="1">
    <citation type="submission" date="2021-10" db="EMBL/GenBank/DDBJ databases">
        <title>Alishewanella koreense sp. nov. isolated from seawater of southwestern coast in South Korea and the proposal for the reclassification of Rheinheimera perlucida and Rheinheimera tuosuensis as Arsukibacterium perlucida and Arsukibacterium tuosuensis.</title>
        <authorList>
            <person name="Kim K.H."/>
            <person name="Ruan W."/>
            <person name="Kim K.R."/>
            <person name="Baek J.H."/>
            <person name="Jeon C.O."/>
        </authorList>
    </citation>
    <scope>NUCLEOTIDE SEQUENCE [LARGE SCALE GENOMIC DNA]</scope>
    <source>
        <strain evidence="1 2">16-MA</strain>
    </source>
</reference>
<organism evidence="1 2">
    <name type="scientific">Alishewanella maricola</name>
    <dbReference type="NCBI Taxonomy" id="2795740"/>
    <lineage>
        <taxon>Bacteria</taxon>
        <taxon>Pseudomonadati</taxon>
        <taxon>Pseudomonadota</taxon>
        <taxon>Gammaproteobacteria</taxon>
        <taxon>Alteromonadales</taxon>
        <taxon>Alteromonadaceae</taxon>
        <taxon>Alishewanella</taxon>
    </lineage>
</organism>
<evidence type="ECO:0000313" key="2">
    <source>
        <dbReference type="Proteomes" id="UP000633814"/>
    </source>
</evidence>
<keyword evidence="2" id="KW-1185">Reference proteome</keyword>
<proteinExistence type="predicted"/>
<sequence length="191" mass="21324">MPLVGVTTAPPLVSELAIGFGVPQAQICVYIAKRPPMQEYAALRNIQPLSLGEITAINQTCGNGWRKVFNVYAKLLFALAPQRFTFQQTAGSWQQFREQYLLQAGSNTALLFSMPQLTPASQRIHIIAGRTHAKTLVSAGLNAQLHWLNSEFAIDQQQRVLVCPYFDYRQLNNEKIQLLSTLISELAHEPS</sequence>
<dbReference type="InterPro" id="IPR054222">
    <property type="entry name" value="DUF6942"/>
</dbReference>
<dbReference type="Proteomes" id="UP000633814">
    <property type="component" value="Unassembled WGS sequence"/>
</dbReference>
<dbReference type="EMBL" id="JAEINI020000003">
    <property type="protein sequence ID" value="MCB5226509.1"/>
    <property type="molecule type" value="Genomic_DNA"/>
</dbReference>
<evidence type="ECO:0000313" key="1">
    <source>
        <dbReference type="EMBL" id="MCB5226509.1"/>
    </source>
</evidence>
<gene>
    <name evidence="1" type="ORF">JAO78_006740</name>
</gene>
<comment type="caution">
    <text evidence="1">The sequence shown here is derived from an EMBL/GenBank/DDBJ whole genome shotgun (WGS) entry which is preliminary data.</text>
</comment>